<dbReference type="AlphaFoldDB" id="A0A7S3PKX0"/>
<sequence length="354" mass="38687">MSQTAKFGTPARGGRHSNITPRSLTRSGKSKYKEIASPVAEYIHNRSPNVSSPHHYVRNLQGSSSSVKFNVHDTNTFSADRILNKSKSKQRSKKLSRKSLPFSKTSPTLNDIHNKENSPLQPKTLPSVSGSALKKTVGSYIPTPSKSCTRCETCSAGGTPRNIEYQSSSSKITRHQNKHDGNNVNFENDRETKSQNTPRVGTQFDGTPRSGKSKYSDVASPVGHYIRGTSSTVYSPHHYVRNLQHGVSVKFNADTGRILIKEPQNEKMEKRKSLAGFSQACSISSDNSEIGAQVKVNTPSTQHGIGLKNVPSYIPSPLTSCSGARPSSEAAASTQNSNEHWTESCDFQLYCSIV</sequence>
<organism evidence="2">
    <name type="scientific">Aplanochytrium stocchinoi</name>
    <dbReference type="NCBI Taxonomy" id="215587"/>
    <lineage>
        <taxon>Eukaryota</taxon>
        <taxon>Sar</taxon>
        <taxon>Stramenopiles</taxon>
        <taxon>Bigyra</taxon>
        <taxon>Labyrinthulomycetes</taxon>
        <taxon>Thraustochytrida</taxon>
        <taxon>Thraustochytriidae</taxon>
        <taxon>Aplanochytrium</taxon>
    </lineage>
</organism>
<name>A0A7S3PKX0_9STRA</name>
<evidence type="ECO:0000313" key="2">
    <source>
        <dbReference type="EMBL" id="CAE0442534.1"/>
    </source>
</evidence>
<proteinExistence type="predicted"/>
<feature type="region of interest" description="Disordered" evidence="1">
    <location>
        <begin position="167"/>
        <end position="217"/>
    </location>
</feature>
<feature type="region of interest" description="Disordered" evidence="1">
    <location>
        <begin position="80"/>
        <end position="129"/>
    </location>
</feature>
<feature type="region of interest" description="Disordered" evidence="1">
    <location>
        <begin position="1"/>
        <end position="32"/>
    </location>
</feature>
<accession>A0A7S3PKX0</accession>
<feature type="compositionally biased region" description="Polar residues" evidence="1">
    <location>
        <begin position="17"/>
        <end position="27"/>
    </location>
</feature>
<feature type="compositionally biased region" description="Polar residues" evidence="1">
    <location>
        <begin position="105"/>
        <end position="129"/>
    </location>
</feature>
<protein>
    <submittedName>
        <fullName evidence="2">Uncharacterized protein</fullName>
    </submittedName>
</protein>
<dbReference type="EMBL" id="HBIN01016609">
    <property type="protein sequence ID" value="CAE0442534.1"/>
    <property type="molecule type" value="Transcribed_RNA"/>
</dbReference>
<feature type="compositionally biased region" description="Basic residues" evidence="1">
    <location>
        <begin position="84"/>
        <end position="97"/>
    </location>
</feature>
<reference evidence="2" key="1">
    <citation type="submission" date="2021-01" db="EMBL/GenBank/DDBJ databases">
        <authorList>
            <person name="Corre E."/>
            <person name="Pelletier E."/>
            <person name="Niang G."/>
            <person name="Scheremetjew M."/>
            <person name="Finn R."/>
            <person name="Kale V."/>
            <person name="Holt S."/>
            <person name="Cochrane G."/>
            <person name="Meng A."/>
            <person name="Brown T."/>
            <person name="Cohen L."/>
        </authorList>
    </citation>
    <scope>NUCLEOTIDE SEQUENCE</scope>
    <source>
        <strain evidence="2">GSBS06</strain>
    </source>
</reference>
<evidence type="ECO:0000256" key="1">
    <source>
        <dbReference type="SAM" id="MobiDB-lite"/>
    </source>
</evidence>
<gene>
    <name evidence="2" type="ORF">ASTO00021_LOCUS12645</name>
</gene>